<keyword evidence="2" id="KW-1185">Reference proteome</keyword>
<reference evidence="1" key="1">
    <citation type="submission" date="2022-07" db="EMBL/GenBank/DDBJ databases">
        <title>Genome Sequence of Phlebia brevispora.</title>
        <authorList>
            <person name="Buettner E."/>
        </authorList>
    </citation>
    <scope>NUCLEOTIDE SEQUENCE</scope>
    <source>
        <strain evidence="1">MPL23</strain>
    </source>
</reference>
<evidence type="ECO:0000313" key="1">
    <source>
        <dbReference type="EMBL" id="KAJ3554525.1"/>
    </source>
</evidence>
<proteinExistence type="predicted"/>
<dbReference type="Proteomes" id="UP001148662">
    <property type="component" value="Unassembled WGS sequence"/>
</dbReference>
<comment type="caution">
    <text evidence="1">The sequence shown here is derived from an EMBL/GenBank/DDBJ whole genome shotgun (WGS) entry which is preliminary data.</text>
</comment>
<protein>
    <submittedName>
        <fullName evidence="1">Uncharacterized protein</fullName>
    </submittedName>
</protein>
<dbReference type="EMBL" id="JANHOG010000422">
    <property type="protein sequence ID" value="KAJ3554525.1"/>
    <property type="molecule type" value="Genomic_DNA"/>
</dbReference>
<accession>A0ACC1T708</accession>
<sequence length="761" mass="85627">MLNAHTMLPPNGYHDKDINAGNEDELAGIGLPTPHHDLWFSDGSIVLQAERTLFRVHISWLSRHSMVFRDMFSMPQPAPVERSQDIPSDFVPDGCQYMRLDDTAEDLANLLTAIYDGPSFGNNDRADFQILSGVLRLSTKYAVDDLRRKTIEHLSVAWPSTLKGWDAREEAARTSEAESAIPRRQRYPSPIAVINLARKVDAPSLLAAAFYELSRYHFSEIFGPGQHAALRSDTEVLSPTDLQRLALGKEGSQQAIPALIQSMGLHSQREHTLYSCHGTARIPAHHRRRSSGQVCTSAAACRQDLAELVELATQHYLFDRGKGCTDPLYVAEELGQLKSAELNDCQACARSLEAWASKEREKIWKLIPGWFHLEYEDVLRHSEVVDSMRDAHSHSGPRNRMLDTRAQSCLARVSRVATTLFLKIFQVQHAYNMSPVHALDRYYLAVTLLVTVGYQGLGFLIAWTCQFDKITDFTGGLSVFWFLSLIWKLASSTDRRGLPGSNFFLLALLTLLMGNTFYARNIVASVFVMIWATRLAGQIIWVWTVSLPVVILNSPAVSDRRLRGTNPAFGTAGDIVGIVLWVLGWSIESTADLQKYIYKTSNPPKDRAVNIGLWSWCRHPPYFGEILCWWGIWALCLSPSIDSALPSSAKAAQRGSVISPFFTMVLLLFASGIPTAEKPTARRFFLLSHGSEDPEYPDAWVHYKEYLNSTSLLIPLPPFVYRRLPMWLKRSVLFDWPIYRFNEETDGKQAIEESHEGQLGA</sequence>
<name>A0ACC1T708_9APHY</name>
<organism evidence="1 2">
    <name type="scientific">Phlebia brevispora</name>
    <dbReference type="NCBI Taxonomy" id="194682"/>
    <lineage>
        <taxon>Eukaryota</taxon>
        <taxon>Fungi</taxon>
        <taxon>Dikarya</taxon>
        <taxon>Basidiomycota</taxon>
        <taxon>Agaricomycotina</taxon>
        <taxon>Agaricomycetes</taxon>
        <taxon>Polyporales</taxon>
        <taxon>Meruliaceae</taxon>
        <taxon>Phlebia</taxon>
    </lineage>
</organism>
<evidence type="ECO:0000313" key="2">
    <source>
        <dbReference type="Proteomes" id="UP001148662"/>
    </source>
</evidence>
<gene>
    <name evidence="1" type="ORF">NM688_g3063</name>
</gene>